<dbReference type="Proteomes" id="UP000784294">
    <property type="component" value="Unassembled WGS sequence"/>
</dbReference>
<reference evidence="2" key="1">
    <citation type="submission" date="2018-11" db="EMBL/GenBank/DDBJ databases">
        <authorList>
            <consortium name="Pathogen Informatics"/>
        </authorList>
    </citation>
    <scope>NUCLEOTIDE SEQUENCE</scope>
</reference>
<gene>
    <name evidence="2" type="ORF">PXEA_LOCUS14096</name>
</gene>
<evidence type="ECO:0000313" key="3">
    <source>
        <dbReference type="Proteomes" id="UP000784294"/>
    </source>
</evidence>
<dbReference type="EMBL" id="CAAALY010047442">
    <property type="protein sequence ID" value="VEL20656.1"/>
    <property type="molecule type" value="Genomic_DNA"/>
</dbReference>
<feature type="region of interest" description="Disordered" evidence="1">
    <location>
        <begin position="39"/>
        <end position="69"/>
    </location>
</feature>
<comment type="caution">
    <text evidence="2">The sequence shown here is derived from an EMBL/GenBank/DDBJ whole genome shotgun (WGS) entry which is preliminary data.</text>
</comment>
<protein>
    <submittedName>
        <fullName evidence="2">Uncharacterized protein</fullName>
    </submittedName>
</protein>
<organism evidence="2 3">
    <name type="scientific">Protopolystoma xenopodis</name>
    <dbReference type="NCBI Taxonomy" id="117903"/>
    <lineage>
        <taxon>Eukaryota</taxon>
        <taxon>Metazoa</taxon>
        <taxon>Spiralia</taxon>
        <taxon>Lophotrochozoa</taxon>
        <taxon>Platyhelminthes</taxon>
        <taxon>Monogenea</taxon>
        <taxon>Polyopisthocotylea</taxon>
        <taxon>Polystomatidea</taxon>
        <taxon>Polystomatidae</taxon>
        <taxon>Protopolystoma</taxon>
    </lineage>
</organism>
<dbReference type="AlphaFoldDB" id="A0A3S5AHU7"/>
<name>A0A3S5AHU7_9PLAT</name>
<keyword evidence="3" id="KW-1185">Reference proteome</keyword>
<proteinExistence type="predicted"/>
<accession>A0A3S5AHU7</accession>
<evidence type="ECO:0000256" key="1">
    <source>
        <dbReference type="SAM" id="MobiDB-lite"/>
    </source>
</evidence>
<sequence length="99" mass="11033">MPHSAGTRRNRPFSFGSTPREMVLSNENWLSALYFPVHSSGRGQQPVVEESRRSSSPTESADEERSELQQIGQFKWKHASGWSDCGDHLTSGLLAAETK</sequence>
<evidence type="ECO:0000313" key="2">
    <source>
        <dbReference type="EMBL" id="VEL20656.1"/>
    </source>
</evidence>